<dbReference type="Pfam" id="PF00515">
    <property type="entry name" value="TPR_1"/>
    <property type="match status" value="1"/>
</dbReference>
<feature type="compositionally biased region" description="Basic and acidic residues" evidence="5">
    <location>
        <begin position="640"/>
        <end position="651"/>
    </location>
</feature>
<feature type="region of interest" description="Disordered" evidence="5">
    <location>
        <begin position="1394"/>
        <end position="1505"/>
    </location>
</feature>
<keyword evidence="1 3" id="KW-0802">TPR repeat</keyword>
<feature type="repeat" description="TPR" evidence="3">
    <location>
        <begin position="1196"/>
        <end position="1229"/>
    </location>
</feature>
<dbReference type="InterPro" id="IPR019734">
    <property type="entry name" value="TPR_rpt"/>
</dbReference>
<comment type="similarity">
    <text evidence="2">Belongs to the APC3/CDC27 family.</text>
</comment>
<reference evidence="6" key="1">
    <citation type="journal article" date="2023" name="PhytoFront">
        <title>Draft Genome Resources of Seven Strains of Tilletia horrida, Causal Agent of Kernel Smut of Rice.</title>
        <authorList>
            <person name="Khanal S."/>
            <person name="Antony Babu S."/>
            <person name="Zhou X.G."/>
        </authorList>
    </citation>
    <scope>NUCLEOTIDE SEQUENCE</scope>
    <source>
        <strain evidence="6">TX6</strain>
    </source>
</reference>
<evidence type="ECO:0000313" key="7">
    <source>
        <dbReference type="Proteomes" id="UP001176517"/>
    </source>
</evidence>
<feature type="compositionally biased region" description="Low complexity" evidence="5">
    <location>
        <begin position="529"/>
        <end position="556"/>
    </location>
</feature>
<feature type="coiled-coil region" evidence="4">
    <location>
        <begin position="867"/>
        <end position="894"/>
    </location>
</feature>
<evidence type="ECO:0000256" key="5">
    <source>
        <dbReference type="SAM" id="MobiDB-lite"/>
    </source>
</evidence>
<feature type="repeat" description="TPR" evidence="3">
    <location>
        <begin position="1105"/>
        <end position="1138"/>
    </location>
</feature>
<feature type="compositionally biased region" description="Polar residues" evidence="5">
    <location>
        <begin position="1482"/>
        <end position="1496"/>
    </location>
</feature>
<dbReference type="SUPFAM" id="SSF48452">
    <property type="entry name" value="TPR-like"/>
    <property type="match status" value="1"/>
</dbReference>
<feature type="compositionally biased region" description="Low complexity" evidence="5">
    <location>
        <begin position="487"/>
        <end position="511"/>
    </location>
</feature>
<dbReference type="GO" id="GO:0031145">
    <property type="term" value="P:anaphase-promoting complex-dependent catabolic process"/>
    <property type="evidence" value="ECO:0007669"/>
    <property type="project" value="TreeGrafter"/>
</dbReference>
<evidence type="ECO:0000313" key="6">
    <source>
        <dbReference type="EMBL" id="KAK0549105.1"/>
    </source>
</evidence>
<feature type="compositionally biased region" description="Polar residues" evidence="5">
    <location>
        <begin position="1620"/>
        <end position="1634"/>
    </location>
</feature>
<proteinExistence type="inferred from homology"/>
<dbReference type="PANTHER" id="PTHR12558:SF13">
    <property type="entry name" value="CELL DIVISION CYCLE PROTEIN 27 HOMOLOG"/>
    <property type="match status" value="1"/>
</dbReference>
<dbReference type="GO" id="GO:0005680">
    <property type="term" value="C:anaphase-promoting complex"/>
    <property type="evidence" value="ECO:0007669"/>
    <property type="project" value="UniProtKB-ARBA"/>
</dbReference>
<protein>
    <submittedName>
        <fullName evidence="6">Anaphase-promoting complex subunit cdc27</fullName>
    </submittedName>
</protein>
<evidence type="ECO:0000256" key="1">
    <source>
        <dbReference type="ARBA" id="ARBA00022803"/>
    </source>
</evidence>
<feature type="compositionally biased region" description="Acidic residues" evidence="5">
    <location>
        <begin position="1394"/>
        <end position="1434"/>
    </location>
</feature>
<name>A0AAN6GNM8_9BASI</name>
<dbReference type="GO" id="GO:0051301">
    <property type="term" value="P:cell division"/>
    <property type="evidence" value="ECO:0007669"/>
    <property type="project" value="TreeGrafter"/>
</dbReference>
<feature type="compositionally biased region" description="Polar residues" evidence="5">
    <location>
        <begin position="592"/>
        <end position="607"/>
    </location>
</feature>
<feature type="repeat" description="TPR" evidence="3">
    <location>
        <begin position="376"/>
        <end position="409"/>
    </location>
</feature>
<evidence type="ECO:0000256" key="4">
    <source>
        <dbReference type="SAM" id="Coils"/>
    </source>
</evidence>
<dbReference type="Pfam" id="PF14559">
    <property type="entry name" value="TPR_19"/>
    <property type="match status" value="1"/>
</dbReference>
<feature type="region of interest" description="Disordered" evidence="5">
    <location>
        <begin position="1604"/>
        <end position="1652"/>
    </location>
</feature>
<sequence>MPAPETLFGDVVSLDHEYSLNHQLTFVGSATFIHSLLAQVIPPLYSSISLKSAHPVTHEGGKRDDSQRIAQRIIAGCASKEAEPANLGAMYNTFHILSHDRIIHLANRFLWSGGIEPTYSIPPIAQGSSASSSSALPNLKTPDYLSAAFYSFLCLARFPDSIPARRILAACTLAGADPFPFAPSASAGSPPPVTATPGLLVGGVSTAAAHAALQLLQSGPKEVYDDVGCATLFAQASAALSAYSEAHDALSWTVDKDPTFKSLASASGTSAFGSRKGKEPDITGLGISQAFVSTGSDSQSGPSSQQRLRGLAQPELSPGASHIPYPIGSARPDTQELHSDQTNNLASSPASSPSIAKQLMVSITPQPINAAAAQRSQTLTSLGHLAAKGNRLVEAAASFQSALECDPWSWAAWAGLCDVARVGHQTRGATDGGNEIDTLDQWSRTHFPAHQDAEFLPSGLADLEATLMELNAQETEAEAKWRRLAEGGSAQSSSASQTKGSSQGSQPSGTQRKGTVLNGSLSQGEKRTAATTTTSTTTSHPRAGSRTTTGSRTAAGNPGSNKRLRSGTDVSVASSTRSATTGATTTRAASSENRTTAAHQTRNQPSVSVRPAIMSRTLSSTARTNVSRDPPATSSHERHHHGDAESGHPRSEVLSSSQQQQDEDEPMLIDEADLAENKQNVPVVEPTSVGLVKVYEKGTTVRRSTRTGAQGGAGQVGSRTRATGVATGTTGASGVAARRAATTAGVSGRPISQTAASADRAGNMTTSSTITNRSTLSTHARSNSTLSARNAASARQAGSTTSTVRAPKSSSSTDSSYGAASVSTVNAPSSRTTAGSVGSLTAGKGTRRTAASTLGLGASNAAHNAAIATAFAELGDIQAKKQELEKQIRDVKTAAHYIAQVWTEVDEHLVTTVRQLAEAYRTVRLYEGRKTAWLCRSSTEVERQKKLSGGSGNGANAPHQATEEQQVEEAANLRVYGKTPFTGGLPDSVLNSEPVRCLLGRAAHDAGKYAEAERQFDMVRRGFTQGAIFRSSTIVPTRHMDIYSLVLFHLNREVKLSGLAQELALIDANAAETHIAAGNAFALQRDHGQAMRAFKRAALIAPGCAYAYTLAGYEAIELAQLERAVGFFRSAIRVDMRHWNAWAGLGQIFLKIGKTDWAEAHYREALTINPHHAVLKGLLGWVSSFRFDQFSLRLLTPVFESRAQTYESQGRWNEALNEYDATLAMSPKLAMTRLKRAELLTQMEHFEDAHEELLRVAALVPDESRVHILLAKSYMRLGNGAFADPNQGGPSGSADKSASMAAQEPIAPNKYHDAIAFHLSAAIDLDPKNVRIVKAMGEGARVALKGTRRPIDASAMDSTLDSSMYAAEQSGEVFEDGPDESGGLAGMSTEDAAMEDGMASEDDEEEDEEVGEDEEEDGEEEDGEEGEEEEEEEVGSSQGSEGELLTGTDDENEENNEPGQQQRSRHRRSGGNGGNADDNENIEPSRSTIGEDSVNSYPGHIAVQHEPNVPEPEHAISRPPTGMNQALIAMAAQNAIIEAAQNAAREHPGDLAARNAAVEAALTQYRAEHPTEHLSEDWQRFLSRSARTATSLPPSLAVGMTMAGDMAHSGPGRLSPPPTGANSSSANLSISRGTDGSLAMSEEQSMELDNSL</sequence>
<gene>
    <name evidence="6" type="primary">CDC27</name>
    <name evidence="6" type="ORF">OC846_004216</name>
</gene>
<dbReference type="PROSITE" id="PS50005">
    <property type="entry name" value="TPR"/>
    <property type="match status" value="4"/>
</dbReference>
<organism evidence="6 7">
    <name type="scientific">Tilletia horrida</name>
    <dbReference type="NCBI Taxonomy" id="155126"/>
    <lineage>
        <taxon>Eukaryota</taxon>
        <taxon>Fungi</taxon>
        <taxon>Dikarya</taxon>
        <taxon>Basidiomycota</taxon>
        <taxon>Ustilaginomycotina</taxon>
        <taxon>Exobasidiomycetes</taxon>
        <taxon>Tilletiales</taxon>
        <taxon>Tilletiaceae</taxon>
        <taxon>Tilletia</taxon>
    </lineage>
</organism>
<dbReference type="GO" id="GO:0016567">
    <property type="term" value="P:protein ubiquitination"/>
    <property type="evidence" value="ECO:0007669"/>
    <property type="project" value="TreeGrafter"/>
</dbReference>
<feature type="region of interest" description="Disordered" evidence="5">
    <location>
        <begin position="702"/>
        <end position="845"/>
    </location>
</feature>
<dbReference type="Gene3D" id="1.25.40.10">
    <property type="entry name" value="Tetratricopeptide repeat domain"/>
    <property type="match status" value="4"/>
</dbReference>
<dbReference type="Proteomes" id="UP001176517">
    <property type="component" value="Unassembled WGS sequence"/>
</dbReference>
<dbReference type="GO" id="GO:0005737">
    <property type="term" value="C:cytoplasm"/>
    <property type="evidence" value="ECO:0007669"/>
    <property type="project" value="TreeGrafter"/>
</dbReference>
<dbReference type="InterPro" id="IPR011990">
    <property type="entry name" value="TPR-like_helical_dom_sf"/>
</dbReference>
<dbReference type="PANTHER" id="PTHR12558">
    <property type="entry name" value="CELL DIVISION CYCLE 16,23,27"/>
    <property type="match status" value="1"/>
</dbReference>
<keyword evidence="7" id="KW-1185">Reference proteome</keyword>
<dbReference type="SMART" id="SM00028">
    <property type="entry name" value="TPR"/>
    <property type="match status" value="6"/>
</dbReference>
<evidence type="ECO:0000256" key="3">
    <source>
        <dbReference type="PROSITE-ProRule" id="PRU00339"/>
    </source>
</evidence>
<feature type="compositionally biased region" description="Low complexity" evidence="5">
    <location>
        <begin position="806"/>
        <end position="823"/>
    </location>
</feature>
<accession>A0AAN6GNM8</accession>
<evidence type="ECO:0000256" key="2">
    <source>
        <dbReference type="ARBA" id="ARBA00038210"/>
    </source>
</evidence>
<feature type="compositionally biased region" description="Polar residues" evidence="5">
    <location>
        <begin position="616"/>
        <end position="627"/>
    </location>
</feature>
<feature type="compositionally biased region" description="Low complexity" evidence="5">
    <location>
        <begin position="570"/>
        <end position="591"/>
    </location>
</feature>
<dbReference type="GO" id="GO:0007091">
    <property type="term" value="P:metaphase/anaphase transition of mitotic cell cycle"/>
    <property type="evidence" value="ECO:0007669"/>
    <property type="project" value="TreeGrafter"/>
</dbReference>
<keyword evidence="4" id="KW-0175">Coiled coil</keyword>
<comment type="caution">
    <text evidence="6">The sequence shown here is derived from an EMBL/GenBank/DDBJ whole genome shotgun (WGS) entry which is preliminary data.</text>
</comment>
<feature type="compositionally biased region" description="Polar residues" evidence="5">
    <location>
        <begin position="824"/>
        <end position="839"/>
    </location>
</feature>
<feature type="region of interest" description="Disordered" evidence="5">
    <location>
        <begin position="478"/>
        <end position="665"/>
    </location>
</feature>
<feature type="repeat" description="TPR" evidence="3">
    <location>
        <begin position="1139"/>
        <end position="1172"/>
    </location>
</feature>
<feature type="compositionally biased region" description="Low complexity" evidence="5">
    <location>
        <begin position="293"/>
        <end position="306"/>
    </location>
</feature>
<feature type="region of interest" description="Disordered" evidence="5">
    <location>
        <begin position="293"/>
        <end position="351"/>
    </location>
</feature>
<feature type="compositionally biased region" description="Polar residues" evidence="5">
    <location>
        <begin position="763"/>
        <end position="790"/>
    </location>
</feature>
<dbReference type="EMBL" id="JAPDMZ010000120">
    <property type="protein sequence ID" value="KAK0549105.1"/>
    <property type="molecule type" value="Genomic_DNA"/>
</dbReference>
<feature type="compositionally biased region" description="Low complexity" evidence="5">
    <location>
        <begin position="717"/>
        <end position="749"/>
    </location>
</feature>